<dbReference type="OrthoDB" id="16120at2759"/>
<feature type="non-terminal residue" evidence="11">
    <location>
        <position position="240"/>
    </location>
</feature>
<evidence type="ECO:0000256" key="1">
    <source>
        <dbReference type="ARBA" id="ARBA00000971"/>
    </source>
</evidence>
<dbReference type="GO" id="GO:0007052">
    <property type="term" value="P:mitotic spindle organization"/>
    <property type="evidence" value="ECO:0007669"/>
    <property type="project" value="TreeGrafter"/>
</dbReference>
<accession>A0A7R9LXP2</accession>
<evidence type="ECO:0000256" key="3">
    <source>
        <dbReference type="ARBA" id="ARBA00011019"/>
    </source>
</evidence>
<dbReference type="GO" id="GO:0000159">
    <property type="term" value="C:protein phosphatase type 2A complex"/>
    <property type="evidence" value="ECO:0007669"/>
    <property type="project" value="TreeGrafter"/>
</dbReference>
<keyword evidence="5 10" id="KW-0963">Cytoplasm</keyword>
<gene>
    <name evidence="11" type="ORF">OSB1V03_LOCUS22588</name>
</gene>
<comment type="subcellular location">
    <subcellularLocation>
        <location evidence="2 10">Cytoplasm</location>
    </subcellularLocation>
</comment>
<keyword evidence="7 10" id="KW-0413">Isomerase</keyword>
<evidence type="ECO:0000256" key="8">
    <source>
        <dbReference type="ARBA" id="ARBA00044786"/>
    </source>
</evidence>
<keyword evidence="6 10" id="KW-0697">Rotamase</keyword>
<dbReference type="GO" id="GO:0003755">
    <property type="term" value="F:peptidyl-prolyl cis-trans isomerase activity"/>
    <property type="evidence" value="ECO:0007669"/>
    <property type="project" value="UniProtKB-KW"/>
</dbReference>
<dbReference type="Gene3D" id="1.20.120.1150">
    <property type="match status" value="1"/>
</dbReference>
<evidence type="ECO:0000256" key="2">
    <source>
        <dbReference type="ARBA" id="ARBA00004496"/>
    </source>
</evidence>
<dbReference type="EMBL" id="OC903958">
    <property type="protein sequence ID" value="CAD7649849.1"/>
    <property type="molecule type" value="Genomic_DNA"/>
</dbReference>
<evidence type="ECO:0000256" key="7">
    <source>
        <dbReference type="ARBA" id="ARBA00023235"/>
    </source>
</evidence>
<dbReference type="PANTHER" id="PTHR10012">
    <property type="entry name" value="SERINE/THREONINE-PROTEIN PHOSPHATASE 2A REGULATORY SUBUNIT B"/>
    <property type="match status" value="1"/>
</dbReference>
<dbReference type="EC" id="5.2.1.8" evidence="4 10"/>
<protein>
    <recommendedName>
        <fullName evidence="8 10">Serine/threonine-protein phosphatase 2A activator</fullName>
        <ecNumber evidence="4 10">5.2.1.8</ecNumber>
    </recommendedName>
    <alternativeName>
        <fullName evidence="9 10">Phosphotyrosyl phosphatase activator</fullName>
    </alternativeName>
</protein>
<dbReference type="SUPFAM" id="SSF140984">
    <property type="entry name" value="PTPA-like"/>
    <property type="match status" value="1"/>
</dbReference>
<name>A0A7R9LXP2_9ACAR</name>
<proteinExistence type="inferred from homology"/>
<dbReference type="InterPro" id="IPR043170">
    <property type="entry name" value="PTPA_C_lid"/>
</dbReference>
<comment type="similarity">
    <text evidence="3 10">Belongs to the PTPA-type PPIase family.</text>
</comment>
<evidence type="ECO:0000313" key="11">
    <source>
        <dbReference type="EMBL" id="CAD7649849.1"/>
    </source>
</evidence>
<evidence type="ECO:0000313" key="12">
    <source>
        <dbReference type="Proteomes" id="UP000759131"/>
    </source>
</evidence>
<evidence type="ECO:0000256" key="10">
    <source>
        <dbReference type="RuleBase" id="RU361210"/>
    </source>
</evidence>
<evidence type="ECO:0000256" key="6">
    <source>
        <dbReference type="ARBA" id="ARBA00023110"/>
    </source>
</evidence>
<keyword evidence="12" id="KW-1185">Reference proteome</keyword>
<dbReference type="InterPro" id="IPR004327">
    <property type="entry name" value="Phstyr_phstse_ac"/>
</dbReference>
<dbReference type="PANTHER" id="PTHR10012:SF0">
    <property type="entry name" value="SERINE_THREONINE-PROTEIN PHOSPHATASE 2A ACTIVATOR"/>
    <property type="match status" value="1"/>
</dbReference>
<feature type="non-terminal residue" evidence="11">
    <location>
        <position position="1"/>
    </location>
</feature>
<organism evidence="11">
    <name type="scientific">Medioppia subpectinata</name>
    <dbReference type="NCBI Taxonomy" id="1979941"/>
    <lineage>
        <taxon>Eukaryota</taxon>
        <taxon>Metazoa</taxon>
        <taxon>Ecdysozoa</taxon>
        <taxon>Arthropoda</taxon>
        <taxon>Chelicerata</taxon>
        <taxon>Arachnida</taxon>
        <taxon>Acari</taxon>
        <taxon>Acariformes</taxon>
        <taxon>Sarcoptiformes</taxon>
        <taxon>Oribatida</taxon>
        <taxon>Brachypylina</taxon>
        <taxon>Oppioidea</taxon>
        <taxon>Oppiidae</taxon>
        <taxon>Medioppia</taxon>
    </lineage>
</organism>
<dbReference type="GO" id="GO:0005634">
    <property type="term" value="C:nucleus"/>
    <property type="evidence" value="ECO:0007669"/>
    <property type="project" value="TreeGrafter"/>
</dbReference>
<dbReference type="Proteomes" id="UP000759131">
    <property type="component" value="Unassembled WGS sequence"/>
</dbReference>
<dbReference type="AlphaFoldDB" id="A0A7R9LXP2"/>
<reference evidence="11" key="1">
    <citation type="submission" date="2020-11" db="EMBL/GenBank/DDBJ databases">
        <authorList>
            <person name="Tran Van P."/>
        </authorList>
    </citation>
    <scope>NUCLEOTIDE SEQUENCE</scope>
</reference>
<evidence type="ECO:0000256" key="9">
    <source>
        <dbReference type="ARBA" id="ARBA00044820"/>
    </source>
</evidence>
<dbReference type="GO" id="GO:0005737">
    <property type="term" value="C:cytoplasm"/>
    <property type="evidence" value="ECO:0007669"/>
    <property type="project" value="UniProtKB-SubCell"/>
</dbReference>
<dbReference type="GO" id="GO:0008160">
    <property type="term" value="F:protein tyrosine phosphatase activator activity"/>
    <property type="evidence" value="ECO:0007669"/>
    <property type="project" value="TreeGrafter"/>
</dbReference>
<comment type="function">
    <text evidence="10">PPIases accelerate the folding of proteins. It catalyzes the cis-trans isomerization of proline imidic peptide bonds in oligopeptides.</text>
</comment>
<dbReference type="InterPro" id="IPR037218">
    <property type="entry name" value="PTPA_sf"/>
</dbReference>
<evidence type="ECO:0000256" key="4">
    <source>
        <dbReference type="ARBA" id="ARBA00013194"/>
    </source>
</evidence>
<dbReference type="PIRSF" id="PIRSF016325">
    <property type="entry name" value="Phstyr_phstse_ac"/>
    <property type="match status" value="1"/>
</dbReference>
<dbReference type="Pfam" id="PF03095">
    <property type="entry name" value="PTPA"/>
    <property type="match status" value="1"/>
</dbReference>
<sequence length="240" mass="27609">FAKGVHEKGLNRRQLITEEVLVSLVALLDTLSALVDEVKPLDDDKNQRFGNKAFRIWFTRMETEVEEQLNQVLTAEEVAELKPYLLDSFGNQQRIDYGTGHEMCFVIFLMGLYKLKLINTSDEVLNKEVVRGLSHQLLTVFGVLYLPLVRKIQLRYRLEPAGSHGAFSLDDFQFLPFYFGSAQLVGHPYVEPHSFPDPEVAKRHKDDLMFYSAIHFIHEVKRGPFAEHSNQLWNISGVDD</sequence>
<dbReference type="EMBL" id="CAJPIZ010049383">
    <property type="protein sequence ID" value="CAG2122642.1"/>
    <property type="molecule type" value="Genomic_DNA"/>
</dbReference>
<evidence type="ECO:0000256" key="5">
    <source>
        <dbReference type="ARBA" id="ARBA00022490"/>
    </source>
</evidence>
<comment type="catalytic activity">
    <reaction evidence="1 10">
        <text>[protein]-peptidylproline (omega=180) = [protein]-peptidylproline (omega=0)</text>
        <dbReference type="Rhea" id="RHEA:16237"/>
        <dbReference type="Rhea" id="RHEA-COMP:10747"/>
        <dbReference type="Rhea" id="RHEA-COMP:10748"/>
        <dbReference type="ChEBI" id="CHEBI:83833"/>
        <dbReference type="ChEBI" id="CHEBI:83834"/>
        <dbReference type="EC" id="5.2.1.8"/>
    </reaction>
</comment>